<comment type="caution">
    <text evidence="1">The sequence shown here is derived from an EMBL/GenBank/DDBJ whole genome shotgun (WGS) entry which is preliminary data.</text>
</comment>
<organism evidence="1 2">
    <name type="scientific">Tilletia laevis</name>
    <dbReference type="NCBI Taxonomy" id="157183"/>
    <lineage>
        <taxon>Eukaryota</taxon>
        <taxon>Fungi</taxon>
        <taxon>Dikarya</taxon>
        <taxon>Basidiomycota</taxon>
        <taxon>Ustilaginomycotina</taxon>
        <taxon>Exobasidiomycetes</taxon>
        <taxon>Tilletiales</taxon>
        <taxon>Tilletiaceae</taxon>
        <taxon>Tilletia</taxon>
    </lineage>
</organism>
<evidence type="ECO:0000313" key="2">
    <source>
        <dbReference type="Proteomes" id="UP000836404"/>
    </source>
</evidence>
<name>A0A9N8M1I3_9BASI</name>
<protein>
    <submittedName>
        <fullName evidence="1">Uncharacterized protein</fullName>
    </submittedName>
</protein>
<reference evidence="1 2" key="1">
    <citation type="submission" date="2020-10" db="EMBL/GenBank/DDBJ databases">
        <authorList>
            <person name="Sedaghatjoo S."/>
        </authorList>
    </citation>
    <scope>NUCLEOTIDE SEQUENCE [LARGE SCALE GENOMIC DNA]</scope>
    <source>
        <strain evidence="1 2">LLFL</strain>
    </source>
</reference>
<feature type="non-terminal residue" evidence="1">
    <location>
        <position position="227"/>
    </location>
</feature>
<keyword evidence="2" id="KW-1185">Reference proteome</keyword>
<accession>A0A9N8M1I3</accession>
<evidence type="ECO:0000313" key="1">
    <source>
        <dbReference type="EMBL" id="CAD6954172.1"/>
    </source>
</evidence>
<dbReference type="Proteomes" id="UP000836404">
    <property type="component" value="Unassembled WGS sequence"/>
</dbReference>
<dbReference type="AlphaFoldDB" id="A0A9N8M1I3"/>
<dbReference type="EMBL" id="CAJHJF010006081">
    <property type="protein sequence ID" value="CAD6954172.1"/>
    <property type="molecule type" value="Genomic_DNA"/>
</dbReference>
<sequence>MFQLTMGLLFYAGRVGKRVIEILARGGMSISWKTIQRLSTALADDAMKETRAMVQRSDTFITLSIDNLNWMSSPRDKTTLRKSHMEAATAGNLYVVDDQVRYDSAAPICSPALFEDVFGLELEKPTTEPRAVSPLDDNGRPAAMNREARDAYRARASDADIDMYDFVPTLEEHKHLTHCIISHAQRAWIEMHSEADFEEQPDAPPQVFPLVPKKSTVLPLPVYDHNE</sequence>
<gene>
    <name evidence="1" type="ORF">JKILLFL_G3008</name>
</gene>
<proteinExistence type="predicted"/>